<dbReference type="HOGENOM" id="CLU_502333_0_0_7"/>
<evidence type="ECO:0000313" key="2">
    <source>
        <dbReference type="Proteomes" id="UP000002402"/>
    </source>
</evidence>
<dbReference type="RefSeq" id="WP_011550654.1">
    <property type="nucleotide sequence ID" value="NC_008095.1"/>
</dbReference>
<dbReference type="Proteomes" id="UP000002402">
    <property type="component" value="Chromosome"/>
</dbReference>
<dbReference type="EMBL" id="CP000113">
    <property type="protein sequence ID" value="ABF89401.1"/>
    <property type="molecule type" value="Genomic_DNA"/>
</dbReference>
<dbReference type="KEGG" id="mxa:MXAN_0522"/>
<dbReference type="eggNOG" id="COG2372">
    <property type="taxonomic scope" value="Bacteria"/>
</dbReference>
<dbReference type="SUPFAM" id="SSF49464">
    <property type="entry name" value="Carboxypeptidase regulatory domain-like"/>
    <property type="match status" value="1"/>
</dbReference>
<dbReference type="GeneID" id="41358006"/>
<accession>Q1DEY2</accession>
<dbReference type="Gene3D" id="2.60.40.1120">
    <property type="entry name" value="Carboxypeptidase-like, regulatory domain"/>
    <property type="match status" value="1"/>
</dbReference>
<dbReference type="EnsemblBacteria" id="ABF89401">
    <property type="protein sequence ID" value="ABF89401"/>
    <property type="gene ID" value="MXAN_0522"/>
</dbReference>
<keyword evidence="1" id="KW-0449">Lipoprotein</keyword>
<keyword evidence="2" id="KW-1185">Reference proteome</keyword>
<evidence type="ECO:0000313" key="1">
    <source>
        <dbReference type="EMBL" id="ABF89401.1"/>
    </source>
</evidence>
<dbReference type="Pfam" id="PF13620">
    <property type="entry name" value="CarboxypepD_reg"/>
    <property type="match status" value="1"/>
</dbReference>
<gene>
    <name evidence="1" type="ordered locus">MXAN_0522</name>
</gene>
<proteinExistence type="predicted"/>
<dbReference type="OrthoDB" id="5378308at2"/>
<protein>
    <submittedName>
        <fullName evidence="1">Lipoprotein</fullName>
    </submittedName>
</protein>
<reference evidence="1 2" key="1">
    <citation type="journal article" date="2006" name="Proc. Natl. Acad. Sci. U.S.A.">
        <title>Evolution of sensory complexity recorded in a myxobacterial genome.</title>
        <authorList>
            <person name="Goldman B.S."/>
            <person name="Nierman W.C."/>
            <person name="Kaiser D."/>
            <person name="Slater S.C."/>
            <person name="Durkin A.S."/>
            <person name="Eisen J.A."/>
            <person name="Ronning C.M."/>
            <person name="Barbazuk W.B."/>
            <person name="Blanchard M."/>
            <person name="Field C."/>
            <person name="Halling C."/>
            <person name="Hinkle G."/>
            <person name="Iartchuk O."/>
            <person name="Kim H.S."/>
            <person name="Mackenzie C."/>
            <person name="Madupu R."/>
            <person name="Miller N."/>
            <person name="Shvartsbeyn A."/>
            <person name="Sullivan S.A."/>
            <person name="Vaudin M."/>
            <person name="Wiegand R."/>
            <person name="Kaplan H.B."/>
        </authorList>
    </citation>
    <scope>NUCLEOTIDE SEQUENCE [LARGE SCALE GENOMIC DNA]</scope>
    <source>
        <strain evidence="2">DK1622</strain>
    </source>
</reference>
<dbReference type="PROSITE" id="PS51257">
    <property type="entry name" value="PROKAR_LIPOPROTEIN"/>
    <property type="match status" value="1"/>
</dbReference>
<organism evidence="1 2">
    <name type="scientific">Myxococcus xanthus (strain DK1622)</name>
    <dbReference type="NCBI Taxonomy" id="246197"/>
    <lineage>
        <taxon>Bacteria</taxon>
        <taxon>Pseudomonadati</taxon>
        <taxon>Myxococcota</taxon>
        <taxon>Myxococcia</taxon>
        <taxon>Myxococcales</taxon>
        <taxon>Cystobacterineae</taxon>
        <taxon>Myxococcaceae</taxon>
        <taxon>Myxococcus</taxon>
    </lineage>
</organism>
<dbReference type="AlphaFoldDB" id="Q1DEY2"/>
<dbReference type="InterPro" id="IPR008969">
    <property type="entry name" value="CarboxyPept-like_regulatory"/>
</dbReference>
<dbReference type="STRING" id="246197.MXAN_0522"/>
<sequence>MMKKHLVMAVVPFLAFGCGDDLVDADGDGIADGVREPDTVTVVTPANPKGTVSGQVLSTDLRPLTEVTVEMTIGSSAEPVSTVSDAKGNFTYKNVPAGSHVLLTFSKAGYATLRATAQVPSSAGNVPINNGNASFGPITLARLDGTLNFLVVTPQGRPAAGARATLEATPAGAISNGDESSSMVSSVVVEATANEQGLLTFTGIPSASELARLRNGNGEYRLWVSPIDANGDGVPETGGYVNTYYGAEVVANSTTRLISLPYSRPQNVPLSIESSNVASLRGAAVDMHPLRNLVRPGELIHLYFNQPIQQGSLLVRMTNEDARESLGVTATVNNGGYSATVNPGSTVEGKEYNLDVRAVSAEGGSLFNSQGFFFAGEPRGPQNPTAIVEARYHETSLALPASGQLNFGERVYVYFAHPIANKIANGYRVQVFFNIDLNNSGKLGDAQGEKGNLMGFDLIDDEPTLPLHTTTPAETAVFPIIKSGYSSRFYFSYPGPDNPNLLGTEISVGFSKLGSRGAIGTYENIWGQPLTSDIAITGIGVHPAPPLP</sequence>
<name>Q1DEY2_MYXXD</name>